<dbReference type="AlphaFoldDB" id="A0A183UVH5"/>
<proteinExistence type="inferred from homology"/>
<evidence type="ECO:0000313" key="10">
    <source>
        <dbReference type="WBParaSite" id="TCNE_0001249501-mRNA-1"/>
    </source>
</evidence>
<dbReference type="PANTHER" id="PTHR48013">
    <property type="entry name" value="DUAL SPECIFICITY MITOGEN-ACTIVATED PROTEIN KINASE KINASE 5-RELATED"/>
    <property type="match status" value="1"/>
</dbReference>
<evidence type="ECO:0000256" key="2">
    <source>
        <dbReference type="ARBA" id="ARBA00022741"/>
    </source>
</evidence>
<reference evidence="10" key="1">
    <citation type="submission" date="2016-06" db="UniProtKB">
        <authorList>
            <consortium name="WormBaseParasite"/>
        </authorList>
    </citation>
    <scope>IDENTIFICATION</scope>
</reference>
<evidence type="ECO:0000256" key="4">
    <source>
        <dbReference type="ARBA" id="ARBA00022840"/>
    </source>
</evidence>
<dbReference type="Proteomes" id="UP000050794">
    <property type="component" value="Unassembled WGS sequence"/>
</dbReference>
<dbReference type="Pfam" id="PF00069">
    <property type="entry name" value="Pkinase"/>
    <property type="match status" value="1"/>
</dbReference>
<gene>
    <name evidence="8" type="ORF">TCNE_LOCUS12495</name>
</gene>
<dbReference type="GO" id="GO:0005524">
    <property type="term" value="F:ATP binding"/>
    <property type="evidence" value="ECO:0007669"/>
    <property type="project" value="UniProtKB-KW"/>
</dbReference>
<dbReference type="GO" id="GO:0051403">
    <property type="term" value="P:stress-activated MAPK cascade"/>
    <property type="evidence" value="ECO:0007669"/>
    <property type="project" value="TreeGrafter"/>
</dbReference>
<keyword evidence="4" id="KW-0067">ATP-binding</keyword>
<evidence type="ECO:0000259" key="7">
    <source>
        <dbReference type="PROSITE" id="PS50011"/>
    </source>
</evidence>
<accession>A0A183UVH5</accession>
<keyword evidence="9" id="KW-1185">Reference proteome</keyword>
<dbReference type="InterPro" id="IPR008271">
    <property type="entry name" value="Ser/Thr_kinase_AS"/>
</dbReference>
<dbReference type="InterPro" id="IPR000719">
    <property type="entry name" value="Prot_kinase_dom"/>
</dbReference>
<dbReference type="SUPFAM" id="SSF56112">
    <property type="entry name" value="Protein kinase-like (PK-like)"/>
    <property type="match status" value="1"/>
</dbReference>
<evidence type="ECO:0000256" key="5">
    <source>
        <dbReference type="ARBA" id="ARBA00038035"/>
    </source>
</evidence>
<dbReference type="PROSITE" id="PS00108">
    <property type="entry name" value="PROTEIN_KINASE_ST"/>
    <property type="match status" value="1"/>
</dbReference>
<evidence type="ECO:0000313" key="8">
    <source>
        <dbReference type="EMBL" id="VDM43816.1"/>
    </source>
</evidence>
<evidence type="ECO:0000256" key="6">
    <source>
        <dbReference type="ARBA" id="ARBA00038999"/>
    </source>
</evidence>
<dbReference type="Gene3D" id="1.10.510.10">
    <property type="entry name" value="Transferase(Phosphotransferase) domain 1"/>
    <property type="match status" value="1"/>
</dbReference>
<dbReference type="EC" id="2.7.12.2" evidence="6"/>
<comment type="similarity">
    <text evidence="5">Belongs to the protein kinase superfamily. STE Ser/Thr protein kinase family. MAP kinase kinase subfamily.</text>
</comment>
<keyword evidence="2" id="KW-0547">Nucleotide-binding</keyword>
<reference evidence="8 9" key="2">
    <citation type="submission" date="2018-11" db="EMBL/GenBank/DDBJ databases">
        <authorList>
            <consortium name="Pathogen Informatics"/>
        </authorList>
    </citation>
    <scope>NUCLEOTIDE SEQUENCE [LARGE SCALE GENOMIC DNA]</scope>
</reference>
<dbReference type="PROSITE" id="PS50011">
    <property type="entry name" value="PROTEIN_KINASE_DOM"/>
    <property type="match status" value="1"/>
</dbReference>
<evidence type="ECO:0000256" key="3">
    <source>
        <dbReference type="ARBA" id="ARBA00022777"/>
    </source>
</evidence>
<organism evidence="9 10">
    <name type="scientific">Toxocara canis</name>
    <name type="common">Canine roundworm</name>
    <dbReference type="NCBI Taxonomy" id="6265"/>
    <lineage>
        <taxon>Eukaryota</taxon>
        <taxon>Metazoa</taxon>
        <taxon>Ecdysozoa</taxon>
        <taxon>Nematoda</taxon>
        <taxon>Chromadorea</taxon>
        <taxon>Rhabditida</taxon>
        <taxon>Spirurina</taxon>
        <taxon>Ascaridomorpha</taxon>
        <taxon>Ascaridoidea</taxon>
        <taxon>Toxocaridae</taxon>
        <taxon>Toxocara</taxon>
    </lineage>
</organism>
<dbReference type="PANTHER" id="PTHR48013:SF28">
    <property type="entry name" value="DUAL SPECIFICITY MITOGEN-ACTIVATED PROTEIN KINASE KINASE SEK-1"/>
    <property type="match status" value="1"/>
</dbReference>
<dbReference type="WBParaSite" id="TCNE_0001249501-mRNA-1">
    <property type="protein sequence ID" value="TCNE_0001249501-mRNA-1"/>
    <property type="gene ID" value="TCNE_0001249501"/>
</dbReference>
<protein>
    <recommendedName>
        <fullName evidence="6">mitogen-activated protein kinase kinase</fullName>
        <ecNumber evidence="6">2.7.12.2</ecNumber>
    </recommendedName>
</protein>
<dbReference type="SMART" id="SM00220">
    <property type="entry name" value="S_TKc"/>
    <property type="match status" value="1"/>
</dbReference>
<dbReference type="EMBL" id="UYWY01021291">
    <property type="protein sequence ID" value="VDM43816.1"/>
    <property type="molecule type" value="Genomic_DNA"/>
</dbReference>
<evidence type="ECO:0000256" key="1">
    <source>
        <dbReference type="ARBA" id="ARBA00022679"/>
    </source>
</evidence>
<name>A0A183UVH5_TOXCA</name>
<keyword evidence="1" id="KW-0808">Transferase</keyword>
<keyword evidence="3" id="KW-0418">Kinase</keyword>
<dbReference type="InterPro" id="IPR011009">
    <property type="entry name" value="Kinase-like_dom_sf"/>
</dbReference>
<dbReference type="GO" id="GO:0004708">
    <property type="term" value="F:MAP kinase kinase activity"/>
    <property type="evidence" value="ECO:0007669"/>
    <property type="project" value="UniProtKB-EC"/>
</dbReference>
<evidence type="ECO:0000313" key="9">
    <source>
        <dbReference type="Proteomes" id="UP000050794"/>
    </source>
</evidence>
<sequence>MGSMSRSELGFSLPVSNQPKEEPLQEFLDMIFDFGDGHPYKNVNMSKFDNVGPSRKGSFGTVHSCTHTDSGMRVALKYLLFKEILAGDANIKTVKKEADISRSLNHPNIITFYGMFTQNVRNVKPLQLSYYLCFELMDVDLFTLYTYIYRNNERLPENMIGVIAASMINGLVYLKKMNIIHRDIKPSNVLLDHHGKVKLCDFGVSGYLSRSVAKTRCGTYSYSAPELISSQDEYTVQADIWSLGITLYEIAEGKHPYNSSEENSYVVISRIINNDAPVLSDSYYSDDLCTFVNSW</sequence>
<feature type="domain" description="Protein kinase" evidence="7">
    <location>
        <begin position="48"/>
        <end position="295"/>
    </location>
</feature>